<dbReference type="Gene3D" id="3.20.20.80">
    <property type="entry name" value="Glycosidases"/>
    <property type="match status" value="1"/>
</dbReference>
<protein>
    <recommendedName>
        <fullName evidence="10">Glycoprotein endo-alpha-1,2-mannosidase</fullName>
        <ecNumber evidence="9">3.2.1.130</ecNumber>
    </recommendedName>
</protein>
<evidence type="ECO:0000256" key="6">
    <source>
        <dbReference type="ARBA" id="ARBA00022989"/>
    </source>
</evidence>
<comment type="subcellular location">
    <subcellularLocation>
        <location evidence="1">Golgi apparatus membrane</location>
        <topology evidence="1">Single-pass type II membrane protein</topology>
    </subcellularLocation>
</comment>
<evidence type="ECO:0000256" key="12">
    <source>
        <dbReference type="SAM" id="MobiDB-lite"/>
    </source>
</evidence>
<feature type="signal peptide" evidence="13">
    <location>
        <begin position="1"/>
        <end position="25"/>
    </location>
</feature>
<keyword evidence="6" id="KW-1133">Transmembrane helix</keyword>
<evidence type="ECO:0000313" key="15">
    <source>
        <dbReference type="Proteomes" id="UP000287033"/>
    </source>
</evidence>
<dbReference type="GO" id="GO:0000139">
    <property type="term" value="C:Golgi membrane"/>
    <property type="evidence" value="ECO:0007669"/>
    <property type="project" value="UniProtKB-SubCell"/>
</dbReference>
<keyword evidence="5" id="KW-0735">Signal-anchor</keyword>
<dbReference type="AlphaFoldDB" id="A0A401SAS2"/>
<evidence type="ECO:0000256" key="11">
    <source>
        <dbReference type="ARBA" id="ARBA00049330"/>
    </source>
</evidence>
<evidence type="ECO:0000256" key="10">
    <source>
        <dbReference type="ARBA" id="ARBA00039288"/>
    </source>
</evidence>
<dbReference type="CDD" id="cd11574">
    <property type="entry name" value="GH99"/>
    <property type="match status" value="1"/>
</dbReference>
<evidence type="ECO:0000256" key="4">
    <source>
        <dbReference type="ARBA" id="ARBA00022801"/>
    </source>
</evidence>
<dbReference type="OrthoDB" id="406152at2759"/>
<dbReference type="PANTHER" id="PTHR13572:SF1">
    <property type="entry name" value="GLYCOPROTEIN ENDO-ALPHA-1,2-MANNOSIDASE"/>
    <property type="match status" value="1"/>
</dbReference>
<name>A0A401SAS2_CHIPU</name>
<dbReference type="PANTHER" id="PTHR13572">
    <property type="entry name" value="ENDO-ALPHA-1,2-MANNOSIDASE"/>
    <property type="match status" value="1"/>
</dbReference>
<keyword evidence="13" id="KW-0732">Signal</keyword>
<keyword evidence="8" id="KW-0472">Membrane</keyword>
<evidence type="ECO:0000256" key="1">
    <source>
        <dbReference type="ARBA" id="ARBA00004323"/>
    </source>
</evidence>
<dbReference type="Proteomes" id="UP000287033">
    <property type="component" value="Unassembled WGS sequence"/>
</dbReference>
<keyword evidence="3" id="KW-0812">Transmembrane</keyword>
<evidence type="ECO:0000256" key="13">
    <source>
        <dbReference type="SAM" id="SignalP"/>
    </source>
</evidence>
<evidence type="ECO:0000256" key="8">
    <source>
        <dbReference type="ARBA" id="ARBA00023136"/>
    </source>
</evidence>
<dbReference type="Pfam" id="PF16317">
    <property type="entry name" value="Glyco_hydro_99"/>
    <property type="match status" value="1"/>
</dbReference>
<gene>
    <name evidence="14" type="ORF">chiPu_0005868</name>
</gene>
<reference evidence="14 15" key="1">
    <citation type="journal article" date="2018" name="Nat. Ecol. Evol.">
        <title>Shark genomes provide insights into elasmobranch evolution and the origin of vertebrates.</title>
        <authorList>
            <person name="Hara Y"/>
            <person name="Yamaguchi K"/>
            <person name="Onimaru K"/>
            <person name="Kadota M"/>
            <person name="Koyanagi M"/>
            <person name="Keeley SD"/>
            <person name="Tatsumi K"/>
            <person name="Tanaka K"/>
            <person name="Motone F"/>
            <person name="Kageyama Y"/>
            <person name="Nozu R"/>
            <person name="Adachi N"/>
            <person name="Nishimura O"/>
            <person name="Nakagawa R"/>
            <person name="Tanegashima C"/>
            <person name="Kiyatake I"/>
            <person name="Matsumoto R"/>
            <person name="Murakumo K"/>
            <person name="Nishida K"/>
            <person name="Terakita A"/>
            <person name="Kuratani S"/>
            <person name="Sato K"/>
            <person name="Hyodo S Kuraku.S."/>
        </authorList>
    </citation>
    <scope>NUCLEOTIDE SEQUENCE [LARGE SCALE GENOMIC DNA]</scope>
</reference>
<evidence type="ECO:0000313" key="14">
    <source>
        <dbReference type="EMBL" id="GCC27444.1"/>
    </source>
</evidence>
<keyword evidence="4" id="KW-0378">Hydrolase</keyword>
<comment type="similarity">
    <text evidence="2">Belongs to the glycosyl hydrolase 99 family.</text>
</comment>
<organism evidence="14 15">
    <name type="scientific">Chiloscyllium punctatum</name>
    <name type="common">Brownbanded bambooshark</name>
    <name type="synonym">Hemiscyllium punctatum</name>
    <dbReference type="NCBI Taxonomy" id="137246"/>
    <lineage>
        <taxon>Eukaryota</taxon>
        <taxon>Metazoa</taxon>
        <taxon>Chordata</taxon>
        <taxon>Craniata</taxon>
        <taxon>Vertebrata</taxon>
        <taxon>Chondrichthyes</taxon>
        <taxon>Elasmobranchii</taxon>
        <taxon>Galeomorphii</taxon>
        <taxon>Galeoidea</taxon>
        <taxon>Orectolobiformes</taxon>
        <taxon>Hemiscylliidae</taxon>
        <taxon>Chiloscyllium</taxon>
    </lineage>
</organism>
<dbReference type="FunFam" id="3.20.20.80:FF:000019">
    <property type="entry name" value="glycoprotein endo-alpha-1,2-mannosidase"/>
    <property type="match status" value="1"/>
</dbReference>
<comment type="catalytic activity">
    <reaction evidence="11">
        <text>N-{alpha-Glc-(1-&gt;3)-alpha-Man-(1-&gt;2)-alpha-Man-(1-&gt;2)-alpha-Man-(1-&gt;3)-[alpha-Man-(1-&gt;2)-alpha-Man-(1-&gt;3)-[alpha-Man-(1-&gt;2)-alpha-Man-(1-&gt;6)]-alpha-Man-(1-&gt;6)]-beta-Man-(1-&gt;4)-beta-GlcNAc-(1-&gt;4)-beta-GlcNAc}-L-asparaginyl-[protein] + H2O = alpha-D-glucosyl-(1-&gt;3)-D-mannopyranose + N(4)-{alpha-D-Man-(1-&gt;2)-alpha-D-Man-(1-&gt;3)-[alpha-D-Man-(1-&gt;2)-alpha-D-Man-(1-&gt;3)-[alpha-D-Man-(1-&gt;2)-alpha-D-Man-(1-&gt;6)]-alpha-D-Man-(1-&gt;6)]-beta-D-Man-(1-&gt;4)-beta-D-GlaNAc-(1-&gt;4)-beta-D-GlcNAc}-L-asparaginyl-[protein] (N-glucan mannose isomer 8A1,2,3B1,2)</text>
        <dbReference type="Rhea" id="RHEA:54824"/>
        <dbReference type="Rhea" id="RHEA-COMP:14010"/>
        <dbReference type="Rhea" id="RHEA-COMP:14011"/>
        <dbReference type="ChEBI" id="CHEBI:15377"/>
        <dbReference type="ChEBI" id="CHEBI:52996"/>
        <dbReference type="ChEBI" id="CHEBI:59080"/>
        <dbReference type="ChEBI" id="CHEBI:60627"/>
        <dbReference type="EC" id="3.2.1.130"/>
    </reaction>
</comment>
<dbReference type="OMA" id="PQLPHWD"/>
<evidence type="ECO:0000256" key="7">
    <source>
        <dbReference type="ARBA" id="ARBA00023034"/>
    </source>
</evidence>
<feature type="chain" id="PRO_5019554231" description="Glycoprotein endo-alpha-1,2-mannosidase" evidence="13">
    <location>
        <begin position="26"/>
        <end position="459"/>
    </location>
</feature>
<dbReference type="EMBL" id="BEZZ01000164">
    <property type="protein sequence ID" value="GCC27444.1"/>
    <property type="molecule type" value="Genomic_DNA"/>
</dbReference>
<dbReference type="GO" id="GO:0004569">
    <property type="term" value="F:glycoprotein endo-alpha-1,2-mannosidase activity"/>
    <property type="evidence" value="ECO:0007669"/>
    <property type="project" value="UniProtKB-EC"/>
</dbReference>
<accession>A0A401SAS2</accession>
<evidence type="ECO:0000256" key="3">
    <source>
        <dbReference type="ARBA" id="ARBA00022692"/>
    </source>
</evidence>
<proteinExistence type="inferred from homology"/>
<dbReference type="EC" id="3.2.1.130" evidence="9"/>
<evidence type="ECO:0000256" key="2">
    <source>
        <dbReference type="ARBA" id="ARBA00009559"/>
    </source>
</evidence>
<evidence type="ECO:0000256" key="5">
    <source>
        <dbReference type="ARBA" id="ARBA00022968"/>
    </source>
</evidence>
<evidence type="ECO:0000256" key="9">
    <source>
        <dbReference type="ARBA" id="ARBA00038876"/>
    </source>
</evidence>
<keyword evidence="15" id="KW-1185">Reference proteome</keyword>
<sequence>MARFRRRMWITLLLFLLFVFGIMMGLKTLKPEGAGFGDGIGLELLPQLHHRAAVGERRADLPNIEKSSESRTLPPPPHLKTSEHFGMMKRAPVSDTSLDHFPPVNYDLHTFYYSWYGNQQFDGKYIHWNHPLVPHWDPKIASSYPKGRHIPPEDIGASFYPELGAYSSRDPAIINAHMIQLRDAAIGVLALSWYPPGLSDENGEPTEDLVPVILEAADKYQLKVTFHIEPYEGRENTLYSNLKYIIDKYGSHPAFYRHKTSTGRYLPMFYIYDSYLISPGSWADLLSVSGSRSLRNTQYDALFIALIVEEKHKNEILQAGFDGMYTYFATNGFSHGSSHHNWQAIKDFCDSNNLMFIPSVGPGYIDTSIRAWNNHNTRNRVNGKYYETALSTALLVRPEIITITSFNEWHEGTQIEKAVPKKSSQFVYLDYLPHKPDIYLELTRKWAEKFRSEKEQWLM</sequence>
<dbReference type="InterPro" id="IPR026071">
    <property type="entry name" value="Glyco_Hydrolase_99"/>
</dbReference>
<keyword evidence="7" id="KW-0333">Golgi apparatus</keyword>
<comment type="caution">
    <text evidence="14">The sequence shown here is derived from an EMBL/GenBank/DDBJ whole genome shotgun (WGS) entry which is preliminary data.</text>
</comment>
<dbReference type="STRING" id="137246.A0A401SAS2"/>
<feature type="region of interest" description="Disordered" evidence="12">
    <location>
        <begin position="59"/>
        <end position="83"/>
    </location>
</feature>